<feature type="domain" description="Flagellar hook-associated protein 1 D2-like" evidence="9">
    <location>
        <begin position="349"/>
        <end position="422"/>
    </location>
</feature>
<evidence type="ECO:0000256" key="5">
    <source>
        <dbReference type="ARBA" id="ARBA00022525"/>
    </source>
</evidence>
<evidence type="ECO:0000256" key="8">
    <source>
        <dbReference type="SAM" id="Coils"/>
    </source>
</evidence>
<evidence type="ECO:0000313" key="11">
    <source>
        <dbReference type="EMBL" id="ANZ22551.1"/>
    </source>
</evidence>
<evidence type="ECO:0000256" key="7">
    <source>
        <dbReference type="RuleBase" id="RU362065"/>
    </source>
</evidence>
<dbReference type="Pfam" id="PF21158">
    <property type="entry name" value="flgK_1st_1"/>
    <property type="match status" value="1"/>
</dbReference>
<dbReference type="PANTHER" id="PTHR30033">
    <property type="entry name" value="FLAGELLAR HOOK-ASSOCIATED PROTEIN 1"/>
    <property type="match status" value="1"/>
</dbReference>
<dbReference type="SUPFAM" id="SSF64518">
    <property type="entry name" value="Phase 1 flagellin"/>
    <property type="match status" value="1"/>
</dbReference>
<evidence type="ECO:0000259" key="9">
    <source>
        <dbReference type="Pfam" id="PF21158"/>
    </source>
</evidence>
<dbReference type="InterPro" id="IPR053927">
    <property type="entry name" value="FlgK_helical"/>
</dbReference>
<keyword evidence="8" id="KW-0175">Coiled coil</keyword>
<dbReference type="GO" id="GO:0005576">
    <property type="term" value="C:extracellular region"/>
    <property type="evidence" value="ECO:0007669"/>
    <property type="project" value="UniProtKB-SubCell"/>
</dbReference>
<dbReference type="PANTHER" id="PTHR30033:SF2">
    <property type="entry name" value="FLAGELLAR HOOK PROTEIN"/>
    <property type="match status" value="1"/>
</dbReference>
<keyword evidence="11" id="KW-0969">Cilium</keyword>
<name>A0A1B2H8J2_BUCDN</name>
<evidence type="ECO:0000256" key="4">
    <source>
        <dbReference type="ARBA" id="ARBA00016244"/>
    </source>
</evidence>
<dbReference type="PATRIC" id="fig|118101.4.peg.342"/>
<organism evidence="11 12">
    <name type="scientific">Buchnera aphidicola subsp. Diuraphis noxia</name>
    <dbReference type="NCBI Taxonomy" id="118101"/>
    <lineage>
        <taxon>Bacteria</taxon>
        <taxon>Pseudomonadati</taxon>
        <taxon>Pseudomonadota</taxon>
        <taxon>Gammaproteobacteria</taxon>
        <taxon>Enterobacterales</taxon>
        <taxon>Erwiniaceae</taxon>
        <taxon>Buchnera</taxon>
    </lineage>
</organism>
<feature type="coiled-coil region" evidence="8">
    <location>
        <begin position="134"/>
        <end position="161"/>
    </location>
</feature>
<keyword evidence="5 7" id="KW-0964">Secreted</keyword>
<evidence type="ECO:0000256" key="1">
    <source>
        <dbReference type="ARBA" id="ARBA00004365"/>
    </source>
</evidence>
<dbReference type="GO" id="GO:0009424">
    <property type="term" value="C:bacterial-type flagellum hook"/>
    <property type="evidence" value="ECO:0007669"/>
    <property type="project" value="UniProtKB-UniRule"/>
</dbReference>
<gene>
    <name evidence="7" type="primary">flgK</name>
    <name evidence="11" type="ORF">ATN01_01715</name>
</gene>
<keyword evidence="11" id="KW-0966">Cell projection</keyword>
<proteinExistence type="inferred from homology"/>
<dbReference type="GO" id="GO:0005198">
    <property type="term" value="F:structural molecule activity"/>
    <property type="evidence" value="ECO:0007669"/>
    <property type="project" value="UniProtKB-UniRule"/>
</dbReference>
<dbReference type="PRINTS" id="PR01005">
    <property type="entry name" value="FLGHOOKAP1"/>
</dbReference>
<dbReference type="EMBL" id="CP013259">
    <property type="protein sequence ID" value="ANZ22551.1"/>
    <property type="molecule type" value="Genomic_DNA"/>
</dbReference>
<comment type="similarity">
    <text evidence="3 7">Belongs to the flagella basal body rod proteins family.</text>
</comment>
<keyword evidence="6 7" id="KW-0975">Bacterial flagellum</keyword>
<evidence type="ECO:0000313" key="12">
    <source>
        <dbReference type="Proteomes" id="UP000093070"/>
    </source>
</evidence>
<dbReference type="InterPro" id="IPR002371">
    <property type="entry name" value="FlgK"/>
</dbReference>
<evidence type="ECO:0000256" key="6">
    <source>
        <dbReference type="ARBA" id="ARBA00023143"/>
    </source>
</evidence>
<feature type="domain" description="Flagellar hook-associated protein FlgK helical" evidence="10">
    <location>
        <begin position="139"/>
        <end position="331"/>
    </location>
</feature>
<reference evidence="11 12" key="1">
    <citation type="submission" date="2015-11" db="EMBL/GenBank/DDBJ databases">
        <title>The complete genome of Buchnera aphidicola from Diuraphis noxia biotype SAM.</title>
        <authorList>
            <person name="Burger N.F.V."/>
            <person name="Oberholster A.-M."/>
        </authorList>
    </citation>
    <scope>NUCLEOTIDE SEQUENCE [LARGE SCALE GENOMIC DNA]</scope>
    <source>
        <strain evidence="11">SAM</strain>
    </source>
</reference>
<dbReference type="RefSeq" id="WP_075433373.1">
    <property type="nucleotide sequence ID" value="NZ_CP013259.1"/>
</dbReference>
<dbReference type="OrthoDB" id="9802553at2"/>
<dbReference type="Proteomes" id="UP000093070">
    <property type="component" value="Chromosome"/>
</dbReference>
<comment type="subcellular location">
    <subcellularLocation>
        <location evidence="1 7">Bacterial flagellum</location>
    </subcellularLocation>
    <subcellularLocation>
        <location evidence="2 7">Secreted</location>
    </subcellularLocation>
</comment>
<dbReference type="GO" id="GO:0044780">
    <property type="term" value="P:bacterial-type flagellum assembly"/>
    <property type="evidence" value="ECO:0007669"/>
    <property type="project" value="InterPro"/>
</dbReference>
<keyword evidence="11" id="KW-0282">Flagellum</keyword>
<dbReference type="InterPro" id="IPR049119">
    <property type="entry name" value="FlgK_D2-like"/>
</dbReference>
<dbReference type="AlphaFoldDB" id="A0A1B2H8J2"/>
<sequence>MSSIFNLAIAGINAMKIMIDNTTDKINHPNQENIARRIFIENTVQNSNLDHSVKVKEIYDRYNDFITEERRKTQAQVQDDQTQIEQLLKLEDLLCEKSSIFNKVLKMLYQTIYKHIGFKNIILRQDQFENYLKESEIEQEAKKLVLEINNFDKKLNFLEEDIKKNIMNNIIRANELIDKIHDATIDIRYFPVKELPNRIDSFIDKRDHLVDELNDLIGIKVVKGNDSYKIYLNNGICIIDNNHKQNLIPLISKSDEKYISIGYIDENENKVKKIENMVSNSILGALFKFKREDLTNTRNKISQLTVKFSHIIDSHFLLGYDIFSHFGKKLFNISQPEVIPSSTNRSSPMTSVKWIDKGSAKDTDYIIYFKNNNWIITKLSDRTIVSPFIHHLDNGSVFITFDGIEFAVTAENTDGNIYMIKPYSNTLKEFQVLVDSTYVNLLHNNNIDNIQKNPDFFMKNITTYFTEESSSDDTETLDQSYQKFSKSITHKCKSLEEKIPFKKNMIRILHDKKASMFNNMEQNYENLNFQQEAYLANVRVLQVAEKIFNEIIECYS</sequence>
<evidence type="ECO:0000259" key="10">
    <source>
        <dbReference type="Pfam" id="PF22638"/>
    </source>
</evidence>
<protein>
    <recommendedName>
        <fullName evidence="4 7">Flagellar hook-associated protein 1</fullName>
        <shortName evidence="7">HAP1</shortName>
    </recommendedName>
</protein>
<dbReference type="STRING" id="118101.ATN01_01715"/>
<evidence type="ECO:0000256" key="3">
    <source>
        <dbReference type="ARBA" id="ARBA00009677"/>
    </source>
</evidence>
<dbReference type="Pfam" id="PF22638">
    <property type="entry name" value="FlgK_D1"/>
    <property type="match status" value="1"/>
</dbReference>
<evidence type="ECO:0000256" key="2">
    <source>
        <dbReference type="ARBA" id="ARBA00004613"/>
    </source>
</evidence>
<accession>A0A1B2H8J2</accession>